<dbReference type="AlphaFoldDB" id="A0A6L7A917"/>
<organism evidence="2 3">
    <name type="scientific">Leuconostoc lactis</name>
    <dbReference type="NCBI Taxonomy" id="1246"/>
    <lineage>
        <taxon>Bacteria</taxon>
        <taxon>Bacillati</taxon>
        <taxon>Bacillota</taxon>
        <taxon>Bacilli</taxon>
        <taxon>Lactobacillales</taxon>
        <taxon>Lactobacillaceae</taxon>
        <taxon>Leuconostoc</taxon>
    </lineage>
</organism>
<feature type="transmembrane region" description="Helical" evidence="1">
    <location>
        <begin position="12"/>
        <end position="44"/>
    </location>
</feature>
<gene>
    <name evidence="2" type="ORF">GQS40_02660</name>
</gene>
<sequence length="50" mass="5415">MPEEQKKASATMMLISPIMIFVFAMIASGAIGLYFIVGGLFALLQSLILH</sequence>
<evidence type="ECO:0000313" key="2">
    <source>
        <dbReference type="EMBL" id="MWN20694.1"/>
    </source>
</evidence>
<comment type="caution">
    <text evidence="2">The sequence shown here is derived from an EMBL/GenBank/DDBJ whole genome shotgun (WGS) entry which is preliminary data.</text>
</comment>
<evidence type="ECO:0000313" key="3">
    <source>
        <dbReference type="Proteomes" id="UP000478636"/>
    </source>
</evidence>
<proteinExistence type="predicted"/>
<keyword evidence="1" id="KW-0812">Transmembrane</keyword>
<keyword evidence="1" id="KW-0472">Membrane</keyword>
<keyword evidence="1" id="KW-1133">Transmembrane helix</keyword>
<reference evidence="2 3" key="1">
    <citation type="submission" date="2019-12" db="EMBL/GenBank/DDBJ databases">
        <title>Complete genome sequence of Leuconostoc lactis strain AVN1 provides insights into metabolic potential.</title>
        <authorList>
            <person name="Besrour N."/>
            <person name="Najjari A."/>
            <person name="Fhoula I."/>
            <person name="Jaballah S."/>
            <person name="Klibi N."/>
            <person name="Ouzari H.I."/>
        </authorList>
    </citation>
    <scope>NUCLEOTIDE SEQUENCE [LARGE SCALE GENOMIC DNA]</scope>
    <source>
        <strain evidence="2 3">AVN1</strain>
    </source>
</reference>
<accession>A0A6L7A917</accession>
<dbReference type="Proteomes" id="UP000478636">
    <property type="component" value="Unassembled WGS sequence"/>
</dbReference>
<protein>
    <submittedName>
        <fullName evidence="2">Uncharacterized protein</fullName>
    </submittedName>
</protein>
<name>A0A6L7A917_LEULA</name>
<dbReference type="EMBL" id="WSZI01000011">
    <property type="protein sequence ID" value="MWN20694.1"/>
    <property type="molecule type" value="Genomic_DNA"/>
</dbReference>
<evidence type="ECO:0000256" key="1">
    <source>
        <dbReference type="SAM" id="Phobius"/>
    </source>
</evidence>